<dbReference type="EMBL" id="CADCVZ010000054">
    <property type="protein sequence ID" value="CAA9518822.1"/>
    <property type="molecule type" value="Genomic_DNA"/>
</dbReference>
<accession>A0A6J4TC50</accession>
<sequence length="43" mass="4536">MGPLECTSARKADSGTHGGGGAGKILKKIQAWLSIRRQGVRRS</sequence>
<feature type="region of interest" description="Disordered" evidence="1">
    <location>
        <begin position="1"/>
        <end position="23"/>
    </location>
</feature>
<reference evidence="2" key="1">
    <citation type="submission" date="2020-02" db="EMBL/GenBank/DDBJ databases">
        <authorList>
            <person name="Meier V. D."/>
        </authorList>
    </citation>
    <scope>NUCLEOTIDE SEQUENCE</scope>
    <source>
        <strain evidence="2">AVDCRST_MAG09</strain>
    </source>
</reference>
<name>A0A6J4TC50_9SPHN</name>
<proteinExistence type="predicted"/>
<protein>
    <submittedName>
        <fullName evidence="2">Uncharacterized protein</fullName>
    </submittedName>
</protein>
<dbReference type="AlphaFoldDB" id="A0A6J4TC50"/>
<evidence type="ECO:0000256" key="1">
    <source>
        <dbReference type="SAM" id="MobiDB-lite"/>
    </source>
</evidence>
<organism evidence="2">
    <name type="scientific">uncultured Sphingomonas sp</name>
    <dbReference type="NCBI Taxonomy" id="158754"/>
    <lineage>
        <taxon>Bacteria</taxon>
        <taxon>Pseudomonadati</taxon>
        <taxon>Pseudomonadota</taxon>
        <taxon>Alphaproteobacteria</taxon>
        <taxon>Sphingomonadales</taxon>
        <taxon>Sphingomonadaceae</taxon>
        <taxon>Sphingomonas</taxon>
        <taxon>environmental samples</taxon>
    </lineage>
</organism>
<gene>
    <name evidence="2" type="ORF">AVDCRST_MAG09-2048</name>
</gene>
<evidence type="ECO:0000313" key="2">
    <source>
        <dbReference type="EMBL" id="CAA9518822.1"/>
    </source>
</evidence>